<evidence type="ECO:0000256" key="3">
    <source>
        <dbReference type="SAM" id="MobiDB-lite"/>
    </source>
</evidence>
<feature type="region of interest" description="Disordered" evidence="3">
    <location>
        <begin position="266"/>
        <end position="333"/>
    </location>
</feature>
<gene>
    <name evidence="4" type="ORF">MUK42_19669</name>
</gene>
<dbReference type="GO" id="GO:0055028">
    <property type="term" value="C:cortical microtubule"/>
    <property type="evidence" value="ECO:0007669"/>
    <property type="project" value="TreeGrafter"/>
</dbReference>
<dbReference type="EMBL" id="CP097507">
    <property type="protein sequence ID" value="URE07000.1"/>
    <property type="molecule type" value="Genomic_DNA"/>
</dbReference>
<feature type="coiled-coil region" evidence="2">
    <location>
        <begin position="397"/>
        <end position="459"/>
    </location>
</feature>
<protein>
    <recommendedName>
        <fullName evidence="6">Protein CHUP1, chloroplastic</fullName>
    </recommendedName>
</protein>
<evidence type="ECO:0000256" key="1">
    <source>
        <dbReference type="ARBA" id="ARBA00023054"/>
    </source>
</evidence>
<evidence type="ECO:0008006" key="6">
    <source>
        <dbReference type="Google" id="ProtNLM"/>
    </source>
</evidence>
<feature type="compositionally biased region" description="Basic and acidic residues" evidence="3">
    <location>
        <begin position="266"/>
        <end position="279"/>
    </location>
</feature>
<feature type="compositionally biased region" description="Pro residues" evidence="3">
    <location>
        <begin position="524"/>
        <end position="534"/>
    </location>
</feature>
<dbReference type="AlphaFoldDB" id="A0A9E7G2S5"/>
<proteinExistence type="predicted"/>
<sequence>MFHVLSPVQPCLRPRLGLGGVRWVDDEERWWWWWWWWVIRTNQNQPLKAAFLLIFSVRMCTYHRFGHRTSTSGDRAAVPHNTTNSGGKRLSSLPHTLCYRAFIDFSPRLLQMMPKPSHRLLSLRRRESQSPSPSPFISDFCDRSKMLVIRARGTYAGCRKAYTGVLYEFACELQAKRSRLQGPNWRYTLVCMDCLVTCTFILRFMPVLVHMTSPVRDDCWTKLLGMRKQMRLVKEQNFVLCASTLSQSVLWSVTCSLEASIEYKHQNLEPGPDPRRTMKQDLAAADNKTSSPALPAARARTLRMRETPRVDSANGGSPGLKARPKPASVDASGTNVARKSILFNKLRPAINGVGDPKERNREEAKVVGSQDVEQYARLRRRADTSFRGSEDGGSAKMRELQTRLDEGERLLRDSQSEVLALGAQIEKLQVLNVELESQKKKLEESLSAAEAKIKALEKHDQVESVIKSGFSNVMEVVQKKSQNVKDKVQFSALKPPTKAVEVQSKALVKKPVPPLPTSQARIAGPPPPPPPPPHAAGRSNAVHKPSALVELYHSLSKRDGKQGSMVNGGASPLSNNARNSIVGELQSRSSHLLAIKSDVETKGHLIKHLIEKVLSASFTNMEDALNFVDWLDGELSTLADESAVLKHFDWPERKADALREAAFEFRDLKRIEAEAASFKDDASLPCEATLKRISNLLDKLERSVGRLIKLRTASMLLYRDCRIPTYWMLDSGMISKMKQVSVKLAKVYMRRVSMELESVRHSERESAQEALLFEGVRFAYRAHQAICRRARFRNYVHLRGVENTGRLAMQRMVEQLHGITYSQDVEAGSQGGTRFNIMELLD</sequence>
<evidence type="ECO:0000313" key="5">
    <source>
        <dbReference type="Proteomes" id="UP001055439"/>
    </source>
</evidence>
<accession>A0A9E7G2S5</accession>
<dbReference type="PANTHER" id="PTHR31342">
    <property type="entry name" value="PROTEIN CHUP1, CHLOROPLASTIC"/>
    <property type="match status" value="1"/>
</dbReference>
<organism evidence="4 5">
    <name type="scientific">Musa troglodytarum</name>
    <name type="common">fe'i banana</name>
    <dbReference type="NCBI Taxonomy" id="320322"/>
    <lineage>
        <taxon>Eukaryota</taxon>
        <taxon>Viridiplantae</taxon>
        <taxon>Streptophyta</taxon>
        <taxon>Embryophyta</taxon>
        <taxon>Tracheophyta</taxon>
        <taxon>Spermatophyta</taxon>
        <taxon>Magnoliopsida</taxon>
        <taxon>Liliopsida</taxon>
        <taxon>Zingiberales</taxon>
        <taxon>Musaceae</taxon>
        <taxon>Musa</taxon>
    </lineage>
</organism>
<dbReference type="PANTHER" id="PTHR31342:SF43">
    <property type="entry name" value="F11A17.16"/>
    <property type="match status" value="1"/>
</dbReference>
<dbReference type="InterPro" id="IPR040265">
    <property type="entry name" value="CHUP1/IPGA1-like"/>
</dbReference>
<dbReference type="OrthoDB" id="673648at2759"/>
<evidence type="ECO:0000256" key="2">
    <source>
        <dbReference type="SAM" id="Coils"/>
    </source>
</evidence>
<keyword evidence="1 2" id="KW-0175">Coiled coil</keyword>
<name>A0A9E7G2S5_9LILI</name>
<keyword evidence="5" id="KW-1185">Reference proteome</keyword>
<feature type="region of interest" description="Disordered" evidence="3">
    <location>
        <begin position="510"/>
        <end position="541"/>
    </location>
</feature>
<dbReference type="Proteomes" id="UP001055439">
    <property type="component" value="Chromosome 5"/>
</dbReference>
<reference evidence="4" key="1">
    <citation type="submission" date="2022-05" db="EMBL/GenBank/DDBJ databases">
        <title>The Musa troglodytarum L. genome provides insights into the mechanism of non-climacteric behaviour and enrichment of carotenoids.</title>
        <authorList>
            <person name="Wang J."/>
        </authorList>
    </citation>
    <scope>NUCLEOTIDE SEQUENCE</scope>
    <source>
        <tissue evidence="4">Leaf</tissue>
    </source>
</reference>
<feature type="compositionally biased region" description="Low complexity" evidence="3">
    <location>
        <begin position="289"/>
        <end position="299"/>
    </location>
</feature>
<evidence type="ECO:0000313" key="4">
    <source>
        <dbReference type="EMBL" id="URE07000.1"/>
    </source>
</evidence>
<dbReference type="GO" id="GO:0072699">
    <property type="term" value="P:protein localization to cortical microtubule cytoskeleton"/>
    <property type="evidence" value="ECO:0007669"/>
    <property type="project" value="TreeGrafter"/>
</dbReference>